<sequence>MKKVKIKTSKGAKKRFKITGTGKVMHYKAGKSHILTSKAHKRKKRLAKKGVVNAVDSLNIKKLIPYL</sequence>
<dbReference type="PROSITE" id="PS00936">
    <property type="entry name" value="RIBOSOMAL_L35"/>
    <property type="match status" value="1"/>
</dbReference>
<evidence type="ECO:0000256" key="5">
    <source>
        <dbReference type="HAMAP-Rule" id="MF_00514"/>
    </source>
</evidence>
<protein>
    <recommendedName>
        <fullName evidence="4 5">Large ribosomal subunit protein bL35</fullName>
    </recommendedName>
</protein>
<evidence type="ECO:0000256" key="4">
    <source>
        <dbReference type="ARBA" id="ARBA00071664"/>
    </source>
</evidence>
<accession>A0A519BLA7</accession>
<dbReference type="AlphaFoldDB" id="A0A519BLA7"/>
<evidence type="ECO:0000313" key="7">
    <source>
        <dbReference type="EMBL" id="RZD18062.1"/>
    </source>
</evidence>
<reference evidence="7 8" key="1">
    <citation type="journal article" date="2019" name="ISME J.">
        <title>Insights into ecological role of a new deltaproteobacterial order Candidatus Acidulodesulfobacterales by metagenomics and metatranscriptomics.</title>
        <authorList>
            <person name="Tan S."/>
            <person name="Liu J."/>
            <person name="Fang Y."/>
            <person name="Hedlund B.P."/>
            <person name="Lian Z.H."/>
            <person name="Huang L.Y."/>
            <person name="Li J.T."/>
            <person name="Huang L.N."/>
            <person name="Li W.J."/>
            <person name="Jiang H.C."/>
            <person name="Dong H.L."/>
            <person name="Shu W.S."/>
        </authorList>
    </citation>
    <scope>NUCLEOTIDE SEQUENCE [LARGE SCALE GENOMIC DNA]</scope>
    <source>
        <strain evidence="7">AP1</strain>
    </source>
</reference>
<dbReference type="Gene3D" id="4.10.410.60">
    <property type="match status" value="1"/>
</dbReference>
<proteinExistence type="inferred from homology"/>
<name>A0A519BLA7_9DELT</name>
<dbReference type="InterPro" id="IPR037229">
    <property type="entry name" value="Ribosomal_bL35_sf"/>
</dbReference>
<evidence type="ECO:0000256" key="2">
    <source>
        <dbReference type="ARBA" id="ARBA00022980"/>
    </source>
</evidence>
<evidence type="ECO:0000256" key="3">
    <source>
        <dbReference type="ARBA" id="ARBA00023274"/>
    </source>
</evidence>
<evidence type="ECO:0000256" key="6">
    <source>
        <dbReference type="RuleBase" id="RU000568"/>
    </source>
</evidence>
<dbReference type="NCBIfam" id="TIGR00001">
    <property type="entry name" value="rpmI_bact"/>
    <property type="match status" value="1"/>
</dbReference>
<dbReference type="PANTHER" id="PTHR33343">
    <property type="entry name" value="54S RIBOSOMAL PROTEIN BL35M"/>
    <property type="match status" value="1"/>
</dbReference>
<evidence type="ECO:0000313" key="8">
    <source>
        <dbReference type="Proteomes" id="UP000319296"/>
    </source>
</evidence>
<dbReference type="Proteomes" id="UP000319296">
    <property type="component" value="Unassembled WGS sequence"/>
</dbReference>
<dbReference type="GO" id="GO:0006412">
    <property type="term" value="P:translation"/>
    <property type="evidence" value="ECO:0007669"/>
    <property type="project" value="UniProtKB-UniRule"/>
</dbReference>
<dbReference type="InterPro" id="IPR018265">
    <property type="entry name" value="Ribosomal_bL35_CS"/>
</dbReference>
<dbReference type="PRINTS" id="PR00064">
    <property type="entry name" value="RIBOSOMALL35"/>
</dbReference>
<comment type="similarity">
    <text evidence="1 5 6">Belongs to the bacterial ribosomal protein bL35 family.</text>
</comment>
<dbReference type="PANTHER" id="PTHR33343:SF1">
    <property type="entry name" value="LARGE RIBOSOMAL SUBUNIT PROTEIN BL35M"/>
    <property type="match status" value="1"/>
</dbReference>
<dbReference type="GO" id="GO:0022625">
    <property type="term" value="C:cytosolic large ribosomal subunit"/>
    <property type="evidence" value="ECO:0007669"/>
    <property type="project" value="TreeGrafter"/>
</dbReference>
<dbReference type="InterPro" id="IPR021137">
    <property type="entry name" value="Ribosomal_bL35-like"/>
</dbReference>
<gene>
    <name evidence="5 7" type="primary">rpmI</name>
    <name evidence="7" type="ORF">EVG15_07900</name>
</gene>
<dbReference type="SUPFAM" id="SSF143034">
    <property type="entry name" value="L35p-like"/>
    <property type="match status" value="1"/>
</dbReference>
<organism evidence="7 8">
    <name type="scientific">Candidatus Acididesulfobacter diazotrophicus</name>
    <dbReference type="NCBI Taxonomy" id="2597226"/>
    <lineage>
        <taxon>Bacteria</taxon>
        <taxon>Deltaproteobacteria</taxon>
        <taxon>Candidatus Acidulodesulfobacterales</taxon>
        <taxon>Candidatus Acididesulfobacter</taxon>
    </lineage>
</organism>
<dbReference type="HAMAP" id="MF_00514">
    <property type="entry name" value="Ribosomal_bL35"/>
    <property type="match status" value="1"/>
</dbReference>
<evidence type="ECO:0000256" key="1">
    <source>
        <dbReference type="ARBA" id="ARBA00006598"/>
    </source>
</evidence>
<keyword evidence="2 5" id="KW-0689">Ribosomal protein</keyword>
<dbReference type="EMBL" id="SGBB01000015">
    <property type="protein sequence ID" value="RZD18062.1"/>
    <property type="molecule type" value="Genomic_DNA"/>
</dbReference>
<comment type="caution">
    <text evidence="7">The sequence shown here is derived from an EMBL/GenBank/DDBJ whole genome shotgun (WGS) entry which is preliminary data.</text>
</comment>
<keyword evidence="3 5" id="KW-0687">Ribonucleoprotein</keyword>
<dbReference type="Pfam" id="PF01632">
    <property type="entry name" value="Ribosomal_L35p"/>
    <property type="match status" value="1"/>
</dbReference>
<dbReference type="InterPro" id="IPR001706">
    <property type="entry name" value="Ribosomal_bL35"/>
</dbReference>
<dbReference type="GO" id="GO:0003735">
    <property type="term" value="F:structural constituent of ribosome"/>
    <property type="evidence" value="ECO:0007669"/>
    <property type="project" value="InterPro"/>
</dbReference>
<dbReference type="FunFam" id="4.10.410.60:FF:000001">
    <property type="entry name" value="50S ribosomal protein L35"/>
    <property type="match status" value="1"/>
</dbReference>